<dbReference type="Gene3D" id="3.30.465.10">
    <property type="match status" value="1"/>
</dbReference>
<gene>
    <name evidence="10" type="ORF">DH2020_009067</name>
</gene>
<evidence type="ECO:0000313" key="11">
    <source>
        <dbReference type="Proteomes" id="UP001318860"/>
    </source>
</evidence>
<evidence type="ECO:0000256" key="5">
    <source>
        <dbReference type="ARBA" id="ARBA00022630"/>
    </source>
</evidence>
<dbReference type="PANTHER" id="PTHR32448">
    <property type="entry name" value="OS08G0158400 PROTEIN"/>
    <property type="match status" value="1"/>
</dbReference>
<dbReference type="SUPFAM" id="SSF56176">
    <property type="entry name" value="FAD-binding/transporter-associated domain-like"/>
    <property type="match status" value="1"/>
</dbReference>
<dbReference type="EMBL" id="JABTTQ020000005">
    <property type="protein sequence ID" value="KAK6154819.1"/>
    <property type="molecule type" value="Genomic_DNA"/>
</dbReference>
<evidence type="ECO:0000256" key="1">
    <source>
        <dbReference type="ARBA" id="ARBA00001974"/>
    </source>
</evidence>
<evidence type="ECO:0000256" key="4">
    <source>
        <dbReference type="ARBA" id="ARBA00022589"/>
    </source>
</evidence>
<dbReference type="InterPro" id="IPR016166">
    <property type="entry name" value="FAD-bd_PCMH"/>
</dbReference>
<keyword evidence="6" id="KW-0732">Signal</keyword>
<keyword evidence="5" id="KW-0285">Flavoprotein</keyword>
<accession>A0ABR0X8I7</accession>
<evidence type="ECO:0000256" key="8">
    <source>
        <dbReference type="ARBA" id="ARBA00023180"/>
    </source>
</evidence>
<keyword evidence="4" id="KW-0017">Alkaloid metabolism</keyword>
<reference evidence="10 11" key="1">
    <citation type="journal article" date="2021" name="Comput. Struct. Biotechnol. J.">
        <title>De novo genome assembly of the potent medicinal plant Rehmannia glutinosa using nanopore technology.</title>
        <authorList>
            <person name="Ma L."/>
            <person name="Dong C."/>
            <person name="Song C."/>
            <person name="Wang X."/>
            <person name="Zheng X."/>
            <person name="Niu Y."/>
            <person name="Chen S."/>
            <person name="Feng W."/>
        </authorList>
    </citation>
    <scope>NUCLEOTIDE SEQUENCE [LARGE SCALE GENOMIC DNA]</scope>
    <source>
        <strain evidence="10">DH-2019</strain>
    </source>
</reference>
<evidence type="ECO:0000256" key="7">
    <source>
        <dbReference type="ARBA" id="ARBA00022827"/>
    </source>
</evidence>
<dbReference type="Pfam" id="PF01565">
    <property type="entry name" value="FAD_binding_4"/>
    <property type="match status" value="1"/>
</dbReference>
<evidence type="ECO:0000313" key="10">
    <source>
        <dbReference type="EMBL" id="KAK6154819.1"/>
    </source>
</evidence>
<evidence type="ECO:0000256" key="6">
    <source>
        <dbReference type="ARBA" id="ARBA00022729"/>
    </source>
</evidence>
<comment type="cofactor">
    <cofactor evidence="1">
        <name>FAD</name>
        <dbReference type="ChEBI" id="CHEBI:57692"/>
    </cofactor>
</comment>
<dbReference type="InterPro" id="IPR016167">
    <property type="entry name" value="FAD-bd_PCMH_sub1"/>
</dbReference>
<sequence>MHDLQIRVKSGGHDYEGLSFLCQTPFVIIDLINLRSISIDLEDETAWIQTGATIGELYYNIALKSKIHGFPAGLCPSVGVGGHFSGGGFGTLLRKHGLASDNIIDAYFMDINGNILDRKSMGEDLFWAIRGGGGASFGIILAWKIKLIRVPPVLTVFTIHKNLDQEGIKLVQKWQNIANKLPEDIFIRIVIQHLDENQKTVEVLFNSLFLGHINQLLPLMQNNFPELGLQEKDCTEMSWIESVLYFAGYKKGDPLEVLLDRTVLYKSYFKAKSDFVQKPMPETALEGIRDRLLEEQLAFVIIDPFGGKMDQIPEDEVPFPHRKGNLFNIQYVVKWSDQGDMKHVNWIKRLYKFMKPHVSRSPRGAYMNYRDLDIGINKQFNSSYSEAIIWGRKYFKGNFKRLAQVKKQVDPGNFFRNEQSIPLLQ</sequence>
<dbReference type="InterPro" id="IPR016169">
    <property type="entry name" value="FAD-bd_PCMH_sub2"/>
</dbReference>
<dbReference type="PROSITE" id="PS51387">
    <property type="entry name" value="FAD_PCMH"/>
    <property type="match status" value="1"/>
</dbReference>
<evidence type="ECO:0000256" key="3">
    <source>
        <dbReference type="ARBA" id="ARBA00005466"/>
    </source>
</evidence>
<keyword evidence="7" id="KW-0274">FAD</keyword>
<comment type="similarity">
    <text evidence="3">Belongs to the oxygen-dependent FAD-linked oxidoreductase family.</text>
</comment>
<proteinExistence type="inferred from homology"/>
<evidence type="ECO:0000259" key="9">
    <source>
        <dbReference type="PROSITE" id="PS51387"/>
    </source>
</evidence>
<name>A0ABR0X8I7_REHGL</name>
<keyword evidence="11" id="KW-1185">Reference proteome</keyword>
<comment type="pathway">
    <text evidence="2">Alkaloid biosynthesis.</text>
</comment>
<protein>
    <recommendedName>
        <fullName evidence="9">FAD-binding PCMH-type domain-containing protein</fullName>
    </recommendedName>
</protein>
<keyword evidence="8" id="KW-0325">Glycoprotein</keyword>
<comment type="caution">
    <text evidence="10">The sequence shown here is derived from an EMBL/GenBank/DDBJ whole genome shotgun (WGS) entry which is preliminary data.</text>
</comment>
<dbReference type="InterPro" id="IPR036318">
    <property type="entry name" value="FAD-bd_PCMH-like_sf"/>
</dbReference>
<evidence type="ECO:0000256" key="2">
    <source>
        <dbReference type="ARBA" id="ARBA00004913"/>
    </source>
</evidence>
<dbReference type="InterPro" id="IPR006094">
    <property type="entry name" value="Oxid_FAD_bind_N"/>
</dbReference>
<dbReference type="Pfam" id="PF08031">
    <property type="entry name" value="BBE"/>
    <property type="match status" value="1"/>
</dbReference>
<feature type="domain" description="FAD-binding PCMH-type" evidence="9">
    <location>
        <begin position="1"/>
        <end position="150"/>
    </location>
</feature>
<dbReference type="Gene3D" id="3.40.462.20">
    <property type="match status" value="1"/>
</dbReference>
<dbReference type="Proteomes" id="UP001318860">
    <property type="component" value="Unassembled WGS sequence"/>
</dbReference>
<organism evidence="10 11">
    <name type="scientific">Rehmannia glutinosa</name>
    <name type="common">Chinese foxglove</name>
    <dbReference type="NCBI Taxonomy" id="99300"/>
    <lineage>
        <taxon>Eukaryota</taxon>
        <taxon>Viridiplantae</taxon>
        <taxon>Streptophyta</taxon>
        <taxon>Embryophyta</taxon>
        <taxon>Tracheophyta</taxon>
        <taxon>Spermatophyta</taxon>
        <taxon>Magnoliopsida</taxon>
        <taxon>eudicotyledons</taxon>
        <taxon>Gunneridae</taxon>
        <taxon>Pentapetalae</taxon>
        <taxon>asterids</taxon>
        <taxon>lamiids</taxon>
        <taxon>Lamiales</taxon>
        <taxon>Orobanchaceae</taxon>
        <taxon>Rehmannieae</taxon>
        <taxon>Rehmannia</taxon>
    </lineage>
</organism>
<dbReference type="Gene3D" id="3.30.43.10">
    <property type="entry name" value="Uridine Diphospho-n-acetylenolpyruvylglucosamine Reductase, domain 2"/>
    <property type="match status" value="1"/>
</dbReference>
<dbReference type="InterPro" id="IPR012951">
    <property type="entry name" value="BBE"/>
</dbReference>